<dbReference type="AlphaFoldDB" id="A0A0F9FK56"/>
<reference evidence="1" key="1">
    <citation type="journal article" date="2015" name="Nature">
        <title>Complex archaea that bridge the gap between prokaryotes and eukaryotes.</title>
        <authorList>
            <person name="Spang A."/>
            <person name="Saw J.H."/>
            <person name="Jorgensen S.L."/>
            <person name="Zaremba-Niedzwiedzka K."/>
            <person name="Martijn J."/>
            <person name="Lind A.E."/>
            <person name="van Eijk R."/>
            <person name="Schleper C."/>
            <person name="Guy L."/>
            <person name="Ettema T.J."/>
        </authorList>
    </citation>
    <scope>NUCLEOTIDE SEQUENCE</scope>
</reference>
<proteinExistence type="predicted"/>
<organism evidence="1">
    <name type="scientific">marine sediment metagenome</name>
    <dbReference type="NCBI Taxonomy" id="412755"/>
    <lineage>
        <taxon>unclassified sequences</taxon>
        <taxon>metagenomes</taxon>
        <taxon>ecological metagenomes</taxon>
    </lineage>
</organism>
<comment type="caution">
    <text evidence="1">The sequence shown here is derived from an EMBL/GenBank/DDBJ whole genome shotgun (WGS) entry which is preliminary data.</text>
</comment>
<dbReference type="EMBL" id="LAZR01032247">
    <property type="protein sequence ID" value="KKL51452.1"/>
    <property type="molecule type" value="Genomic_DNA"/>
</dbReference>
<sequence length="218" mass="25372">MIDPALIKYTEFIPHVQTDVQGCPRAVMIDAIRKTCIEFCQDSNYWRFEQDPMDLVKDERDYEFEPFRNTVVTTIRSMVTDDSRVSPTTEEELDYSDHNWRDLTDTRPTWYVPFLPAFFRLVPFPKDTVIGVLKILVALAPTRGSTEVWEDIFTHHLTTITNGAQSKLLAIPDKTWTNFELAGVRETMYRRRLSGAKIDAIKGFSRRTLHARAREFGF</sequence>
<evidence type="ECO:0000313" key="1">
    <source>
        <dbReference type="EMBL" id="KKL51452.1"/>
    </source>
</evidence>
<accession>A0A0F9FK56</accession>
<protein>
    <submittedName>
        <fullName evidence="1">Uncharacterized protein</fullName>
    </submittedName>
</protein>
<gene>
    <name evidence="1" type="ORF">LCGC14_2295370</name>
</gene>
<name>A0A0F9FK56_9ZZZZ</name>